<feature type="transmembrane region" description="Helical" evidence="5">
    <location>
        <begin position="173"/>
        <end position="192"/>
    </location>
</feature>
<evidence type="ECO:0000256" key="5">
    <source>
        <dbReference type="RuleBase" id="RU004379"/>
    </source>
</evidence>
<comment type="similarity">
    <text evidence="5">Belongs to the BI1 family.</text>
</comment>
<evidence type="ECO:0000256" key="6">
    <source>
        <dbReference type="SAM" id="MobiDB-lite"/>
    </source>
</evidence>
<feature type="transmembrane region" description="Helical" evidence="5">
    <location>
        <begin position="147"/>
        <end position="167"/>
    </location>
</feature>
<proteinExistence type="inferred from homology"/>
<feature type="region of interest" description="Disordered" evidence="6">
    <location>
        <begin position="1"/>
        <end position="32"/>
    </location>
</feature>
<feature type="transmembrane region" description="Helical" evidence="5">
    <location>
        <begin position="265"/>
        <end position="286"/>
    </location>
</feature>
<dbReference type="SMR" id="A0A482X139"/>
<evidence type="ECO:0000313" key="8">
    <source>
        <dbReference type="Proteomes" id="UP000291343"/>
    </source>
</evidence>
<dbReference type="OrthoDB" id="7933078at2759"/>
<dbReference type="GO" id="GO:0016020">
    <property type="term" value="C:membrane"/>
    <property type="evidence" value="ECO:0007669"/>
    <property type="project" value="UniProtKB-SubCell"/>
</dbReference>
<gene>
    <name evidence="7" type="ORF">LSTR_LSTR001096</name>
</gene>
<evidence type="ECO:0000256" key="3">
    <source>
        <dbReference type="ARBA" id="ARBA00022989"/>
    </source>
</evidence>
<protein>
    <submittedName>
        <fullName evidence="7">Uncharacterized protein</fullName>
    </submittedName>
</protein>
<evidence type="ECO:0000256" key="2">
    <source>
        <dbReference type="ARBA" id="ARBA00022692"/>
    </source>
</evidence>
<dbReference type="AlphaFoldDB" id="A0A482X139"/>
<dbReference type="InParanoid" id="A0A482X139"/>
<comment type="caution">
    <text evidence="7">The sequence shown here is derived from an EMBL/GenBank/DDBJ whole genome shotgun (WGS) entry which is preliminary data.</text>
</comment>
<sequence>MAAWEQTPSGYYPGQPAPPQPGFVSGGQNKQQYSQEAPLFGSGFNSPQSPSAPNMQSSYQQQQTDGFSSSFGEKNIRMAFLRKVYSILMCQLAVTLAFGTVFFAHKPTQTYVAENPAIMWLAFIMMIVTLLTLSCCHEVRRTAPANYIFLALFTVAESFLVGCIVSIHKLDSVIFAVGMTSIVCLGLTIFAFQTKMDFTMMGGALFVGVLILFLFGIFTIFFPSRIGSLVYSAGGAFIFSLYLIYDTQLMIGGEHKYSISPEEYVFAALNLYIDVINLFLHILNLISASRD</sequence>
<keyword evidence="2 5" id="KW-0812">Transmembrane</keyword>
<evidence type="ECO:0000256" key="4">
    <source>
        <dbReference type="ARBA" id="ARBA00023136"/>
    </source>
</evidence>
<dbReference type="FunCoup" id="A0A482X139">
    <property type="interactions" value="285"/>
</dbReference>
<dbReference type="Proteomes" id="UP000291343">
    <property type="component" value="Unassembled WGS sequence"/>
</dbReference>
<feature type="transmembrane region" description="Helical" evidence="5">
    <location>
        <begin position="228"/>
        <end position="245"/>
    </location>
</feature>
<dbReference type="PANTHER" id="PTHR23291">
    <property type="entry name" value="BAX INHIBITOR-RELATED"/>
    <property type="match status" value="1"/>
</dbReference>
<comment type="subcellular location">
    <subcellularLocation>
        <location evidence="1">Membrane</location>
        <topology evidence="1">Multi-pass membrane protein</topology>
    </subcellularLocation>
</comment>
<keyword evidence="3 5" id="KW-1133">Transmembrane helix</keyword>
<name>A0A482X139_LAOST</name>
<dbReference type="EMBL" id="QKKF02019844">
    <property type="protein sequence ID" value="RZF39575.1"/>
    <property type="molecule type" value="Genomic_DNA"/>
</dbReference>
<dbReference type="PANTHER" id="PTHR23291:SF47">
    <property type="entry name" value="TRANSMEMBRANE BAX INHIBITOR MOTIF CONTAINING 7"/>
    <property type="match status" value="1"/>
</dbReference>
<evidence type="ECO:0000256" key="1">
    <source>
        <dbReference type="ARBA" id="ARBA00004141"/>
    </source>
</evidence>
<dbReference type="Pfam" id="PF01027">
    <property type="entry name" value="Bax1-I"/>
    <property type="match status" value="1"/>
</dbReference>
<evidence type="ECO:0000313" key="7">
    <source>
        <dbReference type="EMBL" id="RZF39575.1"/>
    </source>
</evidence>
<keyword evidence="4 5" id="KW-0472">Membrane</keyword>
<feature type="transmembrane region" description="Helical" evidence="5">
    <location>
        <begin position="84"/>
        <end position="105"/>
    </location>
</feature>
<feature type="transmembrane region" description="Helical" evidence="5">
    <location>
        <begin position="117"/>
        <end position="135"/>
    </location>
</feature>
<feature type="transmembrane region" description="Helical" evidence="5">
    <location>
        <begin position="204"/>
        <end position="222"/>
    </location>
</feature>
<dbReference type="InterPro" id="IPR006214">
    <property type="entry name" value="Bax_inhibitor_1-related"/>
</dbReference>
<organism evidence="7 8">
    <name type="scientific">Laodelphax striatellus</name>
    <name type="common">Small brown planthopper</name>
    <name type="synonym">Delphax striatella</name>
    <dbReference type="NCBI Taxonomy" id="195883"/>
    <lineage>
        <taxon>Eukaryota</taxon>
        <taxon>Metazoa</taxon>
        <taxon>Ecdysozoa</taxon>
        <taxon>Arthropoda</taxon>
        <taxon>Hexapoda</taxon>
        <taxon>Insecta</taxon>
        <taxon>Pterygota</taxon>
        <taxon>Neoptera</taxon>
        <taxon>Paraneoptera</taxon>
        <taxon>Hemiptera</taxon>
        <taxon>Auchenorrhyncha</taxon>
        <taxon>Fulgoroidea</taxon>
        <taxon>Delphacidae</taxon>
        <taxon>Criomorphinae</taxon>
        <taxon>Laodelphax</taxon>
    </lineage>
</organism>
<dbReference type="CDD" id="cd10428">
    <property type="entry name" value="LFG_like"/>
    <property type="match status" value="1"/>
</dbReference>
<keyword evidence="8" id="KW-1185">Reference proteome</keyword>
<accession>A0A482X139</accession>
<reference evidence="7 8" key="1">
    <citation type="journal article" date="2017" name="Gigascience">
        <title>Genome sequence of the small brown planthopper, Laodelphax striatellus.</title>
        <authorList>
            <person name="Zhu J."/>
            <person name="Jiang F."/>
            <person name="Wang X."/>
            <person name="Yang P."/>
            <person name="Bao Y."/>
            <person name="Zhao W."/>
            <person name="Wang W."/>
            <person name="Lu H."/>
            <person name="Wang Q."/>
            <person name="Cui N."/>
            <person name="Li J."/>
            <person name="Chen X."/>
            <person name="Luo L."/>
            <person name="Yu J."/>
            <person name="Kang L."/>
            <person name="Cui F."/>
        </authorList>
    </citation>
    <scope>NUCLEOTIDE SEQUENCE [LARGE SCALE GENOMIC DNA]</scope>
    <source>
        <strain evidence="7">Lst14</strain>
    </source>
</reference>